<dbReference type="PANTHER" id="PTHR43794:SF11">
    <property type="entry name" value="AMIDOHYDROLASE-RELATED DOMAIN-CONTAINING PROTEIN"/>
    <property type="match status" value="1"/>
</dbReference>
<protein>
    <submittedName>
        <fullName evidence="3">Formiminoglutamate deiminase</fullName>
    </submittedName>
</protein>
<sequence length="452" mass="48018">MRWHAELAWLGDEVAADVLIEADGERFATVRPGVPAPPDAERLPGLTLPGLANAHSHAFHRALRGRSHAERGDFWTWREQMYAVAGRLDPGSYRALARAVYAEMALAGISVVGEFHYLHHRPGGAPYDDPNAMGEALIAAAADAGIRITLLDACYLTGGIGRPLQGPQLRFGDGSAGNWQRRVDALHGAVGKNGRSHARIGAAVHSVRAVPREQIHAVAAWARDRRAPLHVHLSEQPAENEACRQAYGTSPTRLLADAGALGPLTVAVHATHLDDEDIRVLGTTMTGVCMCPTTERDLADGIGPARDLVNAGAELSLGSDQHAIIDLFEEARAVELDERLRTHRRGHWSAGALLAAATWNGHSALGWPEAGRLEPGAYADLVTVALDSVRTAGTTAEFAAESVVFAATAADVRHVVVSGRPIVRDGRHLLVPDVPAALHTAITELTTAGPGE</sequence>
<dbReference type="InterPro" id="IPR006680">
    <property type="entry name" value="Amidohydro-rel"/>
</dbReference>
<keyword evidence="4" id="KW-1185">Reference proteome</keyword>
<evidence type="ECO:0000256" key="1">
    <source>
        <dbReference type="ARBA" id="ARBA00022801"/>
    </source>
</evidence>
<dbReference type="InterPro" id="IPR010252">
    <property type="entry name" value="HutF"/>
</dbReference>
<evidence type="ECO:0000313" key="4">
    <source>
        <dbReference type="Proteomes" id="UP000236723"/>
    </source>
</evidence>
<dbReference type="NCBIfam" id="TIGR02022">
    <property type="entry name" value="hutF"/>
    <property type="match status" value="1"/>
</dbReference>
<gene>
    <name evidence="3" type="ORF">SAMN04489712_102108</name>
</gene>
<dbReference type="PANTHER" id="PTHR43794">
    <property type="entry name" value="AMINOHYDROLASE SSNA-RELATED"/>
    <property type="match status" value="1"/>
</dbReference>
<dbReference type="SUPFAM" id="SSF51338">
    <property type="entry name" value="Composite domain of metallo-dependent hydrolases"/>
    <property type="match status" value="1"/>
</dbReference>
<dbReference type="Proteomes" id="UP000236723">
    <property type="component" value="Unassembled WGS sequence"/>
</dbReference>
<dbReference type="SUPFAM" id="SSF51556">
    <property type="entry name" value="Metallo-dependent hydrolases"/>
    <property type="match status" value="1"/>
</dbReference>
<dbReference type="InterPro" id="IPR032466">
    <property type="entry name" value="Metal_Hydrolase"/>
</dbReference>
<dbReference type="GO" id="GO:0016810">
    <property type="term" value="F:hydrolase activity, acting on carbon-nitrogen (but not peptide) bonds"/>
    <property type="evidence" value="ECO:0007669"/>
    <property type="project" value="InterPro"/>
</dbReference>
<dbReference type="RefSeq" id="WP_103936414.1">
    <property type="nucleotide sequence ID" value="NZ_FNVO01000002.1"/>
</dbReference>
<dbReference type="Gene3D" id="3.20.20.140">
    <property type="entry name" value="Metal-dependent hydrolases"/>
    <property type="match status" value="1"/>
</dbReference>
<dbReference type="OrthoDB" id="3204583at2"/>
<dbReference type="InterPro" id="IPR050287">
    <property type="entry name" value="MTA/SAH_deaminase"/>
</dbReference>
<dbReference type="InterPro" id="IPR011059">
    <property type="entry name" value="Metal-dep_hydrolase_composite"/>
</dbReference>
<dbReference type="Gene3D" id="2.30.40.10">
    <property type="entry name" value="Urease, subunit C, domain 1"/>
    <property type="match status" value="1"/>
</dbReference>
<dbReference type="EMBL" id="FNVO01000002">
    <property type="protein sequence ID" value="SEF80668.1"/>
    <property type="molecule type" value="Genomic_DNA"/>
</dbReference>
<evidence type="ECO:0000313" key="3">
    <source>
        <dbReference type="EMBL" id="SEF80668.1"/>
    </source>
</evidence>
<dbReference type="NCBIfam" id="NF006681">
    <property type="entry name" value="PRK09229.1-2"/>
    <property type="match status" value="1"/>
</dbReference>
<accession>A0A1H5V1V9</accession>
<dbReference type="Pfam" id="PF01979">
    <property type="entry name" value="Amidohydro_1"/>
    <property type="match status" value="1"/>
</dbReference>
<name>A0A1H5V1V9_9ACTN</name>
<evidence type="ECO:0000259" key="2">
    <source>
        <dbReference type="Pfam" id="PF01979"/>
    </source>
</evidence>
<dbReference type="AlphaFoldDB" id="A0A1H5V1V9"/>
<proteinExistence type="predicted"/>
<organism evidence="3 4">
    <name type="scientific">Thermomonospora echinospora</name>
    <dbReference type="NCBI Taxonomy" id="1992"/>
    <lineage>
        <taxon>Bacteria</taxon>
        <taxon>Bacillati</taxon>
        <taxon>Actinomycetota</taxon>
        <taxon>Actinomycetes</taxon>
        <taxon>Streptosporangiales</taxon>
        <taxon>Thermomonosporaceae</taxon>
        <taxon>Thermomonospora</taxon>
    </lineage>
</organism>
<keyword evidence="1" id="KW-0378">Hydrolase</keyword>
<feature type="domain" description="Amidohydrolase-related" evidence="2">
    <location>
        <begin position="48"/>
        <end position="420"/>
    </location>
</feature>
<reference evidence="4" key="1">
    <citation type="submission" date="2016-10" db="EMBL/GenBank/DDBJ databases">
        <authorList>
            <person name="Varghese N."/>
            <person name="Submissions S."/>
        </authorList>
    </citation>
    <scope>NUCLEOTIDE SEQUENCE [LARGE SCALE GENOMIC DNA]</scope>
    <source>
        <strain evidence="4">DSM 43163</strain>
    </source>
</reference>